<dbReference type="InterPro" id="IPR000212">
    <property type="entry name" value="DNA_helicase_UvrD/REP"/>
</dbReference>
<evidence type="ECO:0000256" key="4">
    <source>
        <dbReference type="ARBA" id="ARBA00022806"/>
    </source>
</evidence>
<keyword evidence="7" id="KW-0413">Isomerase</keyword>
<evidence type="ECO:0000256" key="6">
    <source>
        <dbReference type="ARBA" id="ARBA00023125"/>
    </source>
</evidence>
<dbReference type="Gene3D" id="3.40.50.300">
    <property type="entry name" value="P-loop containing nucleotide triphosphate hydrolases"/>
    <property type="match status" value="2"/>
</dbReference>
<keyword evidence="5 10" id="KW-0067">ATP-binding</keyword>
<dbReference type="InterPro" id="IPR014016">
    <property type="entry name" value="UvrD-like_ATP-bd"/>
</dbReference>
<evidence type="ECO:0000259" key="12">
    <source>
        <dbReference type="PROSITE" id="PS51198"/>
    </source>
</evidence>
<reference evidence="15 17" key="2">
    <citation type="submission" date="2020-08" db="EMBL/GenBank/DDBJ databases">
        <title>Genomic Encyclopedia of Type Strains, Phase IV (KMG-IV): sequencing the most valuable type-strain genomes for metagenomic binning, comparative biology and taxonomic classification.</title>
        <authorList>
            <person name="Goeker M."/>
        </authorList>
    </citation>
    <scope>NUCLEOTIDE SEQUENCE [LARGE SCALE GENOMIC DNA]</scope>
    <source>
        <strain evidence="15 17">DSM 22419</strain>
    </source>
</reference>
<dbReference type="CDD" id="cd17932">
    <property type="entry name" value="DEXQc_UvrD"/>
    <property type="match status" value="1"/>
</dbReference>
<reference evidence="14 16" key="1">
    <citation type="submission" date="2020-07" db="EMBL/GenBank/DDBJ databases">
        <authorList>
            <person name="Criscuolo A."/>
        </authorList>
    </citation>
    <scope>NUCLEOTIDE SEQUENCE [LARGE SCALE GENOMIC DNA]</scope>
    <source>
        <strain evidence="14">CIP111751</strain>
    </source>
</reference>
<organism evidence="14 16">
    <name type="scientific">Jeotgalicoccus coquinae</name>
    <dbReference type="NCBI Taxonomy" id="709509"/>
    <lineage>
        <taxon>Bacteria</taxon>
        <taxon>Bacillati</taxon>
        <taxon>Bacillota</taxon>
        <taxon>Bacilli</taxon>
        <taxon>Bacillales</taxon>
        <taxon>Staphylococcaceae</taxon>
        <taxon>Jeotgalicoccus</taxon>
    </lineage>
</organism>
<feature type="binding site" evidence="10">
    <location>
        <begin position="25"/>
        <end position="32"/>
    </location>
    <ligand>
        <name>ATP</name>
        <dbReference type="ChEBI" id="CHEBI:30616"/>
    </ligand>
</feature>
<dbReference type="InterPro" id="IPR027417">
    <property type="entry name" value="P-loop_NTPase"/>
</dbReference>
<dbReference type="GO" id="GO:0005829">
    <property type="term" value="C:cytosol"/>
    <property type="evidence" value="ECO:0007669"/>
    <property type="project" value="TreeGrafter"/>
</dbReference>
<dbReference type="Gene3D" id="1.10.486.10">
    <property type="entry name" value="PCRA, domain 4"/>
    <property type="match status" value="1"/>
</dbReference>
<dbReference type="FunFam" id="1.10.486.10:FF:000003">
    <property type="entry name" value="ATP-dependent DNA helicase"/>
    <property type="match status" value="1"/>
</dbReference>
<dbReference type="FunFam" id="1.10.10.160:FF:000001">
    <property type="entry name" value="ATP-dependent DNA helicase"/>
    <property type="match status" value="1"/>
</dbReference>
<evidence type="ECO:0000313" key="16">
    <source>
        <dbReference type="Proteomes" id="UP000534001"/>
    </source>
</evidence>
<dbReference type="GO" id="GO:0033202">
    <property type="term" value="C:DNA helicase complex"/>
    <property type="evidence" value="ECO:0007669"/>
    <property type="project" value="TreeGrafter"/>
</dbReference>
<protein>
    <recommendedName>
        <fullName evidence="11">ATP-dependent DNA helicase</fullName>
        <ecNumber evidence="11">5.6.2.4</ecNumber>
    </recommendedName>
</protein>
<evidence type="ECO:0000256" key="5">
    <source>
        <dbReference type="ARBA" id="ARBA00022840"/>
    </source>
</evidence>
<evidence type="ECO:0000259" key="13">
    <source>
        <dbReference type="PROSITE" id="PS51217"/>
    </source>
</evidence>
<dbReference type="PANTHER" id="PTHR11070">
    <property type="entry name" value="UVRD / RECB / PCRA DNA HELICASE FAMILY MEMBER"/>
    <property type="match status" value="1"/>
</dbReference>
<evidence type="ECO:0000313" key="14">
    <source>
        <dbReference type="EMBL" id="CAD2081419.1"/>
    </source>
</evidence>
<keyword evidence="6 11" id="KW-0238">DNA-binding</keyword>
<dbReference type="GO" id="GO:0005524">
    <property type="term" value="F:ATP binding"/>
    <property type="evidence" value="ECO:0007669"/>
    <property type="project" value="UniProtKB-UniRule"/>
</dbReference>
<dbReference type="GO" id="GO:0000725">
    <property type="term" value="P:recombinational repair"/>
    <property type="evidence" value="ECO:0007669"/>
    <property type="project" value="TreeGrafter"/>
</dbReference>
<dbReference type="SUPFAM" id="SSF52540">
    <property type="entry name" value="P-loop containing nucleoside triphosphate hydrolases"/>
    <property type="match status" value="1"/>
</dbReference>
<feature type="domain" description="UvrD-like helicase C-terminal" evidence="13">
    <location>
        <begin position="284"/>
        <end position="557"/>
    </location>
</feature>
<keyword evidence="2 10" id="KW-0547">Nucleotide-binding</keyword>
<dbReference type="PROSITE" id="PS51198">
    <property type="entry name" value="UVRD_HELICASE_ATP_BIND"/>
    <property type="match status" value="1"/>
</dbReference>
<dbReference type="InterPro" id="IPR005751">
    <property type="entry name" value="ATP-dep_DNA_helicase_PcrA"/>
</dbReference>
<proteinExistence type="inferred from homology"/>
<evidence type="ECO:0000313" key="17">
    <source>
        <dbReference type="Proteomes" id="UP000545588"/>
    </source>
</evidence>
<dbReference type="Pfam" id="PF00580">
    <property type="entry name" value="UvrD-helicase"/>
    <property type="match status" value="1"/>
</dbReference>
<evidence type="ECO:0000256" key="10">
    <source>
        <dbReference type="PROSITE-ProRule" id="PRU00560"/>
    </source>
</evidence>
<dbReference type="GO" id="GO:0003677">
    <property type="term" value="F:DNA binding"/>
    <property type="evidence" value="ECO:0007669"/>
    <property type="project" value="UniProtKB-KW"/>
</dbReference>
<feature type="domain" description="UvrD-like helicase ATP-binding" evidence="12">
    <location>
        <begin position="4"/>
        <end position="283"/>
    </location>
</feature>
<dbReference type="EC" id="5.6.2.4" evidence="11"/>
<dbReference type="Proteomes" id="UP000545588">
    <property type="component" value="Unassembled WGS sequence"/>
</dbReference>
<dbReference type="GO" id="GO:0009314">
    <property type="term" value="P:response to radiation"/>
    <property type="evidence" value="ECO:0007669"/>
    <property type="project" value="UniProtKB-ARBA"/>
</dbReference>
<dbReference type="EMBL" id="CAJEWA010000007">
    <property type="protein sequence ID" value="CAD2081419.1"/>
    <property type="molecule type" value="Genomic_DNA"/>
</dbReference>
<accession>A0A6V7RRI6</accession>
<comment type="catalytic activity">
    <reaction evidence="8">
        <text>Couples ATP hydrolysis with the unwinding of duplex DNA by translocating in the 3'-5' direction.</text>
        <dbReference type="EC" id="5.6.2.4"/>
    </reaction>
</comment>
<keyword evidence="4 10" id="KW-0347">Helicase</keyword>
<evidence type="ECO:0000256" key="9">
    <source>
        <dbReference type="ARBA" id="ARBA00048988"/>
    </source>
</evidence>
<evidence type="ECO:0000256" key="3">
    <source>
        <dbReference type="ARBA" id="ARBA00022801"/>
    </source>
</evidence>
<comment type="similarity">
    <text evidence="1 11">Belongs to the helicase family. UvrD subfamily.</text>
</comment>
<keyword evidence="17" id="KW-1185">Reference proteome</keyword>
<dbReference type="RefSeq" id="WP_184284462.1">
    <property type="nucleotide sequence ID" value="NZ_BMCO01000004.1"/>
</dbReference>
<evidence type="ECO:0000256" key="2">
    <source>
        <dbReference type="ARBA" id="ARBA00022741"/>
    </source>
</evidence>
<gene>
    <name evidence="14" type="primary">pcrA</name>
    <name evidence="15" type="ORF">HNR41_002138</name>
    <name evidence="14" type="ORF">JEOCOQ751_01943</name>
</gene>
<dbReference type="PROSITE" id="PS51217">
    <property type="entry name" value="UVRD_HELICASE_CTER"/>
    <property type="match status" value="1"/>
</dbReference>
<dbReference type="Pfam" id="PF21196">
    <property type="entry name" value="PcrA_UvrD_tudor"/>
    <property type="match status" value="1"/>
</dbReference>
<dbReference type="InterPro" id="IPR014017">
    <property type="entry name" value="DNA_helicase_UvrD-like_C"/>
</dbReference>
<dbReference type="EMBL" id="JACHFF010000004">
    <property type="protein sequence ID" value="MBB6424152.1"/>
    <property type="molecule type" value="Genomic_DNA"/>
</dbReference>
<sequence length="729" mass="82574">MDLSTMNKEQLEAIKATEGPLLIMAGAGSGKTRVLTHRVAYLLDEKQVPSYNILAITFTNKAAKEMRERVDKLISEDAAKMWISTFHAMCVRILRRDISYLGYDTSFSILDPLDQQSVVRDILKTRNLDTKQHNPRSILAVISNYKNQLIKPEQAVAEAAGFQDELYSEIYKDYQEILYRNSSLDFDDLIMLTIELFNRKPDVLNYYQTRFQYVHVDEYQDTNHAQYQLVQMLAAKYRNICVVGDSDQSIYKFRGADIQNILNFEEDYPEARVIKLEENYRSTKTILDAANAVIDNNTERKPKNLRSNKGDGVKIDVNVSFSEREEGQRVVQKVQELSDKYSYGDMAVLYRANAQSRAVEDAFVKSSIPYKMVGGTKFYSRMEIKDLMSYLKVIQNPFDDISFQRIINVPKRGIGAKTIDKLRAHAEQLNSSIYDAIRDADFLGIPAKTVGKLMSLLQVLDNLKEKSKYLTMTELVDEVLADTGYHDMLSSDKTLEARSRLENLEEFKTVTREFDNDNPIADDNLFNFLSDMALVSDQDGMDDNSGVTMMTMHASKGLEFPVIFVVGLEEGIFPSRRVQFDDQELEEERRLMYVALTRAMDHLILSRAESRMLYGKTETNMQSRFLSEIPEELLESAGTMAAGFSGGSGVTTGTGSSFARGPKKRSRIINTNKTGTAFNVGDKVSHKAFGEGIISQVKGEGDNTELDIVFKTAGPKRLLANYAPLEKKD</sequence>
<evidence type="ECO:0000313" key="15">
    <source>
        <dbReference type="EMBL" id="MBB6424152.1"/>
    </source>
</evidence>
<evidence type="ECO:0000256" key="1">
    <source>
        <dbReference type="ARBA" id="ARBA00009922"/>
    </source>
</evidence>
<comment type="caution">
    <text evidence="14">The sequence shown here is derived from an EMBL/GenBank/DDBJ whole genome shotgun (WGS) entry which is preliminary data.</text>
</comment>
<dbReference type="Pfam" id="PF13361">
    <property type="entry name" value="UvrD_C"/>
    <property type="match status" value="1"/>
</dbReference>
<dbReference type="AlphaFoldDB" id="A0A6V7RRI6"/>
<dbReference type="GO" id="GO:0006260">
    <property type="term" value="P:DNA replication"/>
    <property type="evidence" value="ECO:0007669"/>
    <property type="project" value="InterPro"/>
</dbReference>
<evidence type="ECO:0000256" key="7">
    <source>
        <dbReference type="ARBA" id="ARBA00023235"/>
    </source>
</evidence>
<name>A0A6V7RRI6_9STAP</name>
<evidence type="ECO:0000256" key="11">
    <source>
        <dbReference type="RuleBase" id="RU364053"/>
    </source>
</evidence>
<dbReference type="GO" id="GO:0016787">
    <property type="term" value="F:hydrolase activity"/>
    <property type="evidence" value="ECO:0007669"/>
    <property type="project" value="UniProtKB-UniRule"/>
</dbReference>
<dbReference type="CDD" id="cd18807">
    <property type="entry name" value="SF1_C_UvrD"/>
    <property type="match status" value="1"/>
</dbReference>
<keyword evidence="3 10" id="KW-0378">Hydrolase</keyword>
<dbReference type="PANTHER" id="PTHR11070:SF2">
    <property type="entry name" value="ATP-DEPENDENT DNA HELICASE SRS2"/>
    <property type="match status" value="1"/>
</dbReference>
<dbReference type="NCBIfam" id="TIGR01073">
    <property type="entry name" value="pcrA"/>
    <property type="match status" value="1"/>
</dbReference>
<dbReference type="Proteomes" id="UP000534001">
    <property type="component" value="Unassembled WGS sequence"/>
</dbReference>
<evidence type="ECO:0000256" key="8">
    <source>
        <dbReference type="ARBA" id="ARBA00034617"/>
    </source>
</evidence>
<comment type="catalytic activity">
    <reaction evidence="9 11">
        <text>ATP + H2O = ADP + phosphate + H(+)</text>
        <dbReference type="Rhea" id="RHEA:13065"/>
        <dbReference type="ChEBI" id="CHEBI:15377"/>
        <dbReference type="ChEBI" id="CHEBI:15378"/>
        <dbReference type="ChEBI" id="CHEBI:30616"/>
        <dbReference type="ChEBI" id="CHEBI:43474"/>
        <dbReference type="ChEBI" id="CHEBI:456216"/>
        <dbReference type="EC" id="5.6.2.4"/>
    </reaction>
</comment>
<dbReference type="InterPro" id="IPR013986">
    <property type="entry name" value="DExx_box_DNA_helicase_dom_sf"/>
</dbReference>
<dbReference type="Gene3D" id="1.10.10.160">
    <property type="match status" value="1"/>
</dbReference>
<dbReference type="GO" id="GO:0043138">
    <property type="term" value="F:3'-5' DNA helicase activity"/>
    <property type="evidence" value="ECO:0007669"/>
    <property type="project" value="UniProtKB-EC"/>
</dbReference>